<dbReference type="Proteomes" id="UP001439008">
    <property type="component" value="Unassembled WGS sequence"/>
</dbReference>
<evidence type="ECO:0000313" key="1">
    <source>
        <dbReference type="EMBL" id="MES1919952.1"/>
    </source>
</evidence>
<proteinExistence type="predicted"/>
<gene>
    <name evidence="1" type="primary">DIP2_1</name>
    <name evidence="1" type="ORF">MHBO_001694</name>
</gene>
<organism evidence="1 2">
    <name type="scientific">Bonamia ostreae</name>
    <dbReference type="NCBI Taxonomy" id="126728"/>
    <lineage>
        <taxon>Eukaryota</taxon>
        <taxon>Sar</taxon>
        <taxon>Rhizaria</taxon>
        <taxon>Endomyxa</taxon>
        <taxon>Ascetosporea</taxon>
        <taxon>Haplosporida</taxon>
        <taxon>Bonamia</taxon>
    </lineage>
</organism>
<accession>A0ABV2AJV1</accession>
<dbReference type="SUPFAM" id="SSF50978">
    <property type="entry name" value="WD40 repeat-like"/>
    <property type="match status" value="1"/>
</dbReference>
<keyword evidence="2" id="KW-1185">Reference proteome</keyword>
<dbReference type="InterPro" id="IPR015943">
    <property type="entry name" value="WD40/YVTN_repeat-like_dom_sf"/>
</dbReference>
<evidence type="ECO:0000313" key="2">
    <source>
        <dbReference type="Proteomes" id="UP001439008"/>
    </source>
</evidence>
<name>A0ABV2AJV1_9EUKA</name>
<comment type="caution">
    <text evidence="1">The sequence shown here is derived from an EMBL/GenBank/DDBJ whole genome shotgun (WGS) entry which is preliminary data.</text>
</comment>
<dbReference type="EMBL" id="JBDODL010000458">
    <property type="protein sequence ID" value="MES1919952.1"/>
    <property type="molecule type" value="Genomic_DNA"/>
</dbReference>
<dbReference type="InterPro" id="IPR036322">
    <property type="entry name" value="WD40_repeat_dom_sf"/>
</dbReference>
<sequence>MAETPEKINFDCVRTIKLENLTVGVVLTTEFEDSDLAVIGLKPNLIKLIDLNGDKELQGIKVENGDKLTAMSNLGKYCRIATGYSNGEVKFWRLRNDFNQNAKLEFEKSFDLEDQINCLQFR</sequence>
<reference evidence="1 2" key="1">
    <citation type="journal article" date="2024" name="BMC Biol.">
        <title>Comparative genomics of Ascetosporea gives new insight into the evolutionary basis for animal parasitism in Rhizaria.</title>
        <authorList>
            <person name="Hiltunen Thoren M."/>
            <person name="Onut-Brannstrom I."/>
            <person name="Alfjorden A."/>
            <person name="Peckova H."/>
            <person name="Swords F."/>
            <person name="Hooper C."/>
            <person name="Holzer A.S."/>
            <person name="Bass D."/>
            <person name="Burki F."/>
        </authorList>
    </citation>
    <scope>NUCLEOTIDE SEQUENCE [LARGE SCALE GENOMIC DNA]</scope>
    <source>
        <strain evidence="1">20-A016</strain>
    </source>
</reference>
<dbReference type="Gene3D" id="2.130.10.10">
    <property type="entry name" value="YVTN repeat-like/Quinoprotein amine dehydrogenase"/>
    <property type="match status" value="1"/>
</dbReference>
<protein>
    <submittedName>
        <fullName evidence="1">Beta transducin</fullName>
    </submittedName>
</protein>